<reference evidence="5 6" key="1">
    <citation type="journal article" date="2014" name="Genome Announc.">
        <title>Complete Genome Sequence of Hyphomicrobium nitrativorans Strain NL23, a Denitrifying Bacterium Isolated from Biofilm of a Methanol-Fed Denitrification System Treating Seawater at the Montreal Biodome.</title>
        <authorList>
            <person name="Martineau C."/>
            <person name="Villeneuve C."/>
            <person name="Mauffrey F."/>
            <person name="Villemur R."/>
        </authorList>
    </citation>
    <scope>NUCLEOTIDE SEQUENCE [LARGE SCALE GENOMIC DNA]</scope>
    <source>
        <strain evidence="5">NL23</strain>
    </source>
</reference>
<protein>
    <submittedName>
        <fullName evidence="5">ArsR family transcriptional regulator</fullName>
    </submittedName>
</protein>
<dbReference type="RefSeq" id="WP_023786650.1">
    <property type="nucleotide sequence ID" value="NC_022997.1"/>
</dbReference>
<evidence type="ECO:0000256" key="1">
    <source>
        <dbReference type="ARBA" id="ARBA00023015"/>
    </source>
</evidence>
<dbReference type="SUPFAM" id="SSF46785">
    <property type="entry name" value="Winged helix' DNA-binding domain"/>
    <property type="match status" value="1"/>
</dbReference>
<dbReference type="HOGENOM" id="CLU_097806_6_4_5"/>
<dbReference type="InterPro" id="IPR011991">
    <property type="entry name" value="ArsR-like_HTH"/>
</dbReference>
<keyword evidence="1" id="KW-0805">Transcription regulation</keyword>
<evidence type="ECO:0000256" key="2">
    <source>
        <dbReference type="ARBA" id="ARBA00023125"/>
    </source>
</evidence>
<dbReference type="Proteomes" id="UP000018542">
    <property type="component" value="Chromosome"/>
</dbReference>
<dbReference type="PRINTS" id="PR00778">
    <property type="entry name" value="HTHARSR"/>
</dbReference>
<evidence type="ECO:0000313" key="6">
    <source>
        <dbReference type="Proteomes" id="UP000018542"/>
    </source>
</evidence>
<dbReference type="OrthoDB" id="194599at2"/>
<dbReference type="InterPro" id="IPR051011">
    <property type="entry name" value="Metal_resp_trans_reg"/>
</dbReference>
<dbReference type="Pfam" id="PF01022">
    <property type="entry name" value="HTH_5"/>
    <property type="match status" value="1"/>
</dbReference>
<dbReference type="InterPro" id="IPR001845">
    <property type="entry name" value="HTH_ArsR_DNA-bd_dom"/>
</dbReference>
<gene>
    <name evidence="5" type="ORF">W911_06275</name>
</gene>
<evidence type="ECO:0000256" key="3">
    <source>
        <dbReference type="ARBA" id="ARBA00023163"/>
    </source>
</evidence>
<sequence>MNIQDLEANSEAAAEFLKALANRHRLMILCELHNGERSVSALEAVVPLSQSALSQHLAKLREGGFVATRREAQTIHYSLADARVARLIGVLHDLFCGQATPKRRRISK</sequence>
<dbReference type="KEGG" id="hni:W911_06275"/>
<name>V5SDE4_9HYPH</name>
<dbReference type="EMBL" id="CP006912">
    <property type="protein sequence ID" value="AHB48080.1"/>
    <property type="molecule type" value="Genomic_DNA"/>
</dbReference>
<dbReference type="PATRIC" id="fig|1029756.8.peg.1313"/>
<evidence type="ECO:0000259" key="4">
    <source>
        <dbReference type="PROSITE" id="PS50987"/>
    </source>
</evidence>
<evidence type="ECO:0000313" key="5">
    <source>
        <dbReference type="EMBL" id="AHB48080.1"/>
    </source>
</evidence>
<dbReference type="InterPro" id="IPR036390">
    <property type="entry name" value="WH_DNA-bd_sf"/>
</dbReference>
<dbReference type="CDD" id="cd00090">
    <property type="entry name" value="HTH_ARSR"/>
    <property type="match status" value="1"/>
</dbReference>
<dbReference type="AlphaFoldDB" id="V5SDE4"/>
<keyword evidence="2" id="KW-0238">DNA-binding</keyword>
<keyword evidence="3" id="KW-0804">Transcription</keyword>
<keyword evidence="6" id="KW-1185">Reference proteome</keyword>
<dbReference type="NCBIfam" id="NF033788">
    <property type="entry name" value="HTH_metalloreg"/>
    <property type="match status" value="1"/>
</dbReference>
<accession>V5SDE4</accession>
<dbReference type="InterPro" id="IPR036388">
    <property type="entry name" value="WH-like_DNA-bd_sf"/>
</dbReference>
<dbReference type="PANTHER" id="PTHR43132:SF2">
    <property type="entry name" value="ARSENICAL RESISTANCE OPERON REPRESSOR ARSR-RELATED"/>
    <property type="match status" value="1"/>
</dbReference>
<dbReference type="STRING" id="1029756.W911_06275"/>
<proteinExistence type="predicted"/>
<feature type="domain" description="HTH arsR-type" evidence="4">
    <location>
        <begin position="6"/>
        <end position="99"/>
    </location>
</feature>
<dbReference type="Gene3D" id="1.10.10.10">
    <property type="entry name" value="Winged helix-like DNA-binding domain superfamily/Winged helix DNA-binding domain"/>
    <property type="match status" value="1"/>
</dbReference>
<dbReference type="PROSITE" id="PS50987">
    <property type="entry name" value="HTH_ARSR_2"/>
    <property type="match status" value="1"/>
</dbReference>
<dbReference type="SMART" id="SM00418">
    <property type="entry name" value="HTH_ARSR"/>
    <property type="match status" value="1"/>
</dbReference>
<organism evidence="5 6">
    <name type="scientific">Hyphomicrobium nitrativorans NL23</name>
    <dbReference type="NCBI Taxonomy" id="1029756"/>
    <lineage>
        <taxon>Bacteria</taxon>
        <taxon>Pseudomonadati</taxon>
        <taxon>Pseudomonadota</taxon>
        <taxon>Alphaproteobacteria</taxon>
        <taxon>Hyphomicrobiales</taxon>
        <taxon>Hyphomicrobiaceae</taxon>
        <taxon>Hyphomicrobium</taxon>
    </lineage>
</organism>
<dbReference type="GO" id="GO:0003700">
    <property type="term" value="F:DNA-binding transcription factor activity"/>
    <property type="evidence" value="ECO:0007669"/>
    <property type="project" value="InterPro"/>
</dbReference>
<dbReference type="GO" id="GO:0003677">
    <property type="term" value="F:DNA binding"/>
    <property type="evidence" value="ECO:0007669"/>
    <property type="project" value="UniProtKB-KW"/>
</dbReference>
<dbReference type="PANTHER" id="PTHR43132">
    <property type="entry name" value="ARSENICAL RESISTANCE OPERON REPRESSOR ARSR-RELATED"/>
    <property type="match status" value="1"/>
</dbReference>